<dbReference type="EMBL" id="JARJCN010000019">
    <property type="protein sequence ID" value="KAJ7092039.1"/>
    <property type="molecule type" value="Genomic_DNA"/>
</dbReference>
<feature type="region of interest" description="Disordered" evidence="1">
    <location>
        <begin position="55"/>
        <end position="105"/>
    </location>
</feature>
<comment type="caution">
    <text evidence="2">The sequence shown here is derived from an EMBL/GenBank/DDBJ whole genome shotgun (WGS) entry which is preliminary data.</text>
</comment>
<dbReference type="Proteomes" id="UP001222325">
    <property type="component" value="Unassembled WGS sequence"/>
</dbReference>
<accession>A0AAD6XSF7</accession>
<gene>
    <name evidence="2" type="ORF">B0H15DRAFT_185400</name>
</gene>
<evidence type="ECO:0000313" key="3">
    <source>
        <dbReference type="Proteomes" id="UP001222325"/>
    </source>
</evidence>
<organism evidence="2 3">
    <name type="scientific">Mycena belliarum</name>
    <dbReference type="NCBI Taxonomy" id="1033014"/>
    <lineage>
        <taxon>Eukaryota</taxon>
        <taxon>Fungi</taxon>
        <taxon>Dikarya</taxon>
        <taxon>Basidiomycota</taxon>
        <taxon>Agaricomycotina</taxon>
        <taxon>Agaricomycetes</taxon>
        <taxon>Agaricomycetidae</taxon>
        <taxon>Agaricales</taxon>
        <taxon>Marasmiineae</taxon>
        <taxon>Mycenaceae</taxon>
        <taxon>Mycena</taxon>
    </lineage>
</organism>
<sequence length="214" mass="22489">MGVLAPRFPLLDYILLADAMPRSEGIRPLDVVLHDYGSIFSLGFFFSTQCLHPSPPSQLASSSPPPTSPRARRTPPRATACPPRSSAPSIAPPTPSPRANVTSASPVHPRLRAAHPLRCSQDTACVCKSPTYLTNVTQCAGGCSLNAATVHSFLAVKCPSGFVQTAAVQGAKNAVEGDGGAQPWCPLRASCSTRLWCNVRDQDVDVLCDGPGPC</sequence>
<keyword evidence="3" id="KW-1185">Reference proteome</keyword>
<dbReference type="AlphaFoldDB" id="A0AAD6XSF7"/>
<evidence type="ECO:0000313" key="2">
    <source>
        <dbReference type="EMBL" id="KAJ7092039.1"/>
    </source>
</evidence>
<feature type="compositionally biased region" description="Low complexity" evidence="1">
    <location>
        <begin position="76"/>
        <end position="89"/>
    </location>
</feature>
<evidence type="ECO:0000256" key="1">
    <source>
        <dbReference type="SAM" id="MobiDB-lite"/>
    </source>
</evidence>
<reference evidence="2" key="1">
    <citation type="submission" date="2023-03" db="EMBL/GenBank/DDBJ databases">
        <title>Massive genome expansion in bonnet fungi (Mycena s.s.) driven by repeated elements and novel gene families across ecological guilds.</title>
        <authorList>
            <consortium name="Lawrence Berkeley National Laboratory"/>
            <person name="Harder C.B."/>
            <person name="Miyauchi S."/>
            <person name="Viragh M."/>
            <person name="Kuo A."/>
            <person name="Thoen E."/>
            <person name="Andreopoulos B."/>
            <person name="Lu D."/>
            <person name="Skrede I."/>
            <person name="Drula E."/>
            <person name="Henrissat B."/>
            <person name="Morin E."/>
            <person name="Kohler A."/>
            <person name="Barry K."/>
            <person name="LaButti K."/>
            <person name="Morin E."/>
            <person name="Salamov A."/>
            <person name="Lipzen A."/>
            <person name="Mereny Z."/>
            <person name="Hegedus B."/>
            <person name="Baldrian P."/>
            <person name="Stursova M."/>
            <person name="Weitz H."/>
            <person name="Taylor A."/>
            <person name="Grigoriev I.V."/>
            <person name="Nagy L.G."/>
            <person name="Martin F."/>
            <person name="Kauserud H."/>
        </authorList>
    </citation>
    <scope>NUCLEOTIDE SEQUENCE</scope>
    <source>
        <strain evidence="2">CBHHK173m</strain>
    </source>
</reference>
<protein>
    <submittedName>
        <fullName evidence="2">Uncharacterized protein</fullName>
    </submittedName>
</protein>
<proteinExistence type="predicted"/>
<name>A0AAD6XSF7_9AGAR</name>